<evidence type="ECO:0000256" key="1">
    <source>
        <dbReference type="SAM" id="MobiDB-lite"/>
    </source>
</evidence>
<protein>
    <submittedName>
        <fullName evidence="3">Uncharacterized protein</fullName>
    </submittedName>
</protein>
<keyword evidence="2" id="KW-0732">Signal</keyword>
<gene>
    <name evidence="3" type="ORF">B5V51_11620</name>
</gene>
<feature type="compositionally biased region" description="Acidic residues" evidence="1">
    <location>
        <begin position="82"/>
        <end position="95"/>
    </location>
</feature>
<evidence type="ECO:0000313" key="3">
    <source>
        <dbReference type="EMBL" id="PCG63859.1"/>
    </source>
</evidence>
<reference evidence="3" key="1">
    <citation type="submission" date="2017-09" db="EMBL/GenBank/DDBJ databases">
        <title>Contemporary evolution of a Lepidopteran species, Heliothis virescens, in response to modern agricultural practices.</title>
        <authorList>
            <person name="Fritz M.L."/>
            <person name="Deyonke A.M."/>
            <person name="Papanicolaou A."/>
            <person name="Micinski S."/>
            <person name="Westbrook J."/>
            <person name="Gould F."/>
        </authorList>
    </citation>
    <scope>NUCLEOTIDE SEQUENCE [LARGE SCALE GENOMIC DNA]</scope>
    <source>
        <strain evidence="3">HvINT-</strain>
        <tissue evidence="3">Whole body</tissue>
    </source>
</reference>
<feature type="region of interest" description="Disordered" evidence="1">
    <location>
        <begin position="66"/>
        <end position="95"/>
    </location>
</feature>
<proteinExistence type="predicted"/>
<feature type="chain" id="PRO_5012359155" evidence="2">
    <location>
        <begin position="24"/>
        <end position="95"/>
    </location>
</feature>
<evidence type="ECO:0000256" key="2">
    <source>
        <dbReference type="SAM" id="SignalP"/>
    </source>
</evidence>
<sequence length="95" mass="9996">MRTFMILLLLIIAVGDMCVAGAADDIPVTLAGATPADMLLYLYDVVLTPYMLNDDNGEGGALGSQLCRGGKSHTTSGRCPDDLLDDNYDDGDGIL</sequence>
<dbReference type="AlphaFoldDB" id="A0A2A4IW23"/>
<name>A0A2A4IW23_HELVI</name>
<feature type="signal peptide" evidence="2">
    <location>
        <begin position="1"/>
        <end position="23"/>
    </location>
</feature>
<accession>A0A2A4IW23</accession>
<organism evidence="3">
    <name type="scientific">Heliothis virescens</name>
    <name type="common">Tobacco budworm moth</name>
    <dbReference type="NCBI Taxonomy" id="7102"/>
    <lineage>
        <taxon>Eukaryota</taxon>
        <taxon>Metazoa</taxon>
        <taxon>Ecdysozoa</taxon>
        <taxon>Arthropoda</taxon>
        <taxon>Hexapoda</taxon>
        <taxon>Insecta</taxon>
        <taxon>Pterygota</taxon>
        <taxon>Neoptera</taxon>
        <taxon>Endopterygota</taxon>
        <taxon>Lepidoptera</taxon>
        <taxon>Glossata</taxon>
        <taxon>Ditrysia</taxon>
        <taxon>Noctuoidea</taxon>
        <taxon>Noctuidae</taxon>
        <taxon>Heliothinae</taxon>
        <taxon>Heliothis</taxon>
    </lineage>
</organism>
<comment type="caution">
    <text evidence="3">The sequence shown here is derived from an EMBL/GenBank/DDBJ whole genome shotgun (WGS) entry which is preliminary data.</text>
</comment>
<dbReference type="EMBL" id="NWSH01005899">
    <property type="protein sequence ID" value="PCG63859.1"/>
    <property type="molecule type" value="Genomic_DNA"/>
</dbReference>